<dbReference type="PANTHER" id="PTHR14948">
    <property type="entry name" value="NG5"/>
    <property type="match status" value="1"/>
</dbReference>
<feature type="region of interest" description="Disordered" evidence="6">
    <location>
        <begin position="150"/>
        <end position="178"/>
    </location>
</feature>
<evidence type="ECO:0000313" key="8">
    <source>
        <dbReference type="EMBL" id="CAG2208833.1"/>
    </source>
</evidence>
<feature type="region of interest" description="Disordered" evidence="6">
    <location>
        <begin position="194"/>
        <end position="226"/>
    </location>
</feature>
<name>A0A8S3RHW9_MYTED</name>
<keyword evidence="4 7" id="KW-1133">Transmembrane helix</keyword>
<dbReference type="OrthoDB" id="6143880at2759"/>
<feature type="transmembrane region" description="Helical" evidence="7">
    <location>
        <begin position="107"/>
        <end position="128"/>
    </location>
</feature>
<evidence type="ECO:0008006" key="10">
    <source>
        <dbReference type="Google" id="ProtNLM"/>
    </source>
</evidence>
<evidence type="ECO:0000256" key="6">
    <source>
        <dbReference type="SAM" id="MobiDB-lite"/>
    </source>
</evidence>
<keyword evidence="9" id="KW-1185">Reference proteome</keyword>
<dbReference type="InterPro" id="IPR051423">
    <property type="entry name" value="CD225/Dispanin"/>
</dbReference>
<keyword evidence="3 7" id="KW-0812">Transmembrane</keyword>
<dbReference type="Pfam" id="PF04505">
    <property type="entry name" value="CD225"/>
    <property type="match status" value="2"/>
</dbReference>
<evidence type="ECO:0000256" key="5">
    <source>
        <dbReference type="ARBA" id="ARBA00023136"/>
    </source>
</evidence>
<comment type="caution">
    <text evidence="8">The sequence shown here is derived from an EMBL/GenBank/DDBJ whole genome shotgun (WGS) entry which is preliminary data.</text>
</comment>
<feature type="compositionally biased region" description="Pro residues" evidence="6">
    <location>
        <begin position="162"/>
        <end position="176"/>
    </location>
</feature>
<comment type="subcellular location">
    <subcellularLocation>
        <location evidence="1">Membrane</location>
    </subcellularLocation>
</comment>
<evidence type="ECO:0000256" key="4">
    <source>
        <dbReference type="ARBA" id="ARBA00022989"/>
    </source>
</evidence>
<evidence type="ECO:0000256" key="2">
    <source>
        <dbReference type="ARBA" id="ARBA00006843"/>
    </source>
</evidence>
<dbReference type="EMBL" id="CAJPWZ010001124">
    <property type="protein sequence ID" value="CAG2208833.1"/>
    <property type="molecule type" value="Genomic_DNA"/>
</dbReference>
<reference evidence="8" key="1">
    <citation type="submission" date="2021-03" db="EMBL/GenBank/DDBJ databases">
        <authorList>
            <person name="Bekaert M."/>
        </authorList>
    </citation>
    <scope>NUCLEOTIDE SEQUENCE</scope>
</reference>
<dbReference type="GO" id="GO:0016020">
    <property type="term" value="C:membrane"/>
    <property type="evidence" value="ECO:0007669"/>
    <property type="project" value="UniProtKB-SubCell"/>
</dbReference>
<dbReference type="AlphaFoldDB" id="A0A8S3RHW9"/>
<keyword evidence="5 7" id="KW-0472">Membrane</keyword>
<proteinExistence type="inferred from homology"/>
<feature type="transmembrane region" description="Helical" evidence="7">
    <location>
        <begin position="255"/>
        <end position="277"/>
    </location>
</feature>
<evidence type="ECO:0000313" key="9">
    <source>
        <dbReference type="Proteomes" id="UP000683360"/>
    </source>
</evidence>
<gene>
    <name evidence="8" type="ORF">MEDL_22990</name>
</gene>
<feature type="transmembrane region" description="Helical" evidence="7">
    <location>
        <begin position="298"/>
        <end position="320"/>
    </location>
</feature>
<dbReference type="InterPro" id="IPR007593">
    <property type="entry name" value="CD225/Dispanin_fam"/>
</dbReference>
<evidence type="ECO:0000256" key="3">
    <source>
        <dbReference type="ARBA" id="ARBA00022692"/>
    </source>
</evidence>
<sequence length="328" mass="35194">MASSSEQPPPYSPPDQQQGQQSGQQPEQQPGQQYIHKFVQQNPLGFFQSHPPKEGYSDISSGYGYTQQPQMAPPMMNTTTTNVVVCQPQAGQTIIINPAPYSYMTPAVLTCLFCCWVTGIGAIVAASMSQSQASEMKYDEARNYVLSSGRQTATKGMATPSQQPPPYGSPNQPPLQQPGQQYVHQYVQQNPHGFVQSQPPREGFSDITGGYGYNQPPHSPQPMVNTSSTSVVVSQPQCGPTILVNPAPYSYMTPAVLTCIFCCWITGIGAIIAAAMSQGQASEMKYDEARKSATIAKILTLVTLCCGIGGYVICIAVAVAGSNNNDGY</sequence>
<feature type="compositionally biased region" description="Low complexity" evidence="6">
    <location>
        <begin position="14"/>
        <end position="33"/>
    </location>
</feature>
<feature type="region of interest" description="Disordered" evidence="6">
    <location>
        <begin position="1"/>
        <end position="33"/>
    </location>
</feature>
<dbReference type="PANTHER" id="PTHR14948:SF25">
    <property type="entry name" value="DUF4190 DOMAIN-CONTAINING PROTEIN"/>
    <property type="match status" value="1"/>
</dbReference>
<dbReference type="Proteomes" id="UP000683360">
    <property type="component" value="Unassembled WGS sequence"/>
</dbReference>
<evidence type="ECO:0000256" key="7">
    <source>
        <dbReference type="SAM" id="Phobius"/>
    </source>
</evidence>
<evidence type="ECO:0000256" key="1">
    <source>
        <dbReference type="ARBA" id="ARBA00004370"/>
    </source>
</evidence>
<organism evidence="8 9">
    <name type="scientific">Mytilus edulis</name>
    <name type="common">Blue mussel</name>
    <dbReference type="NCBI Taxonomy" id="6550"/>
    <lineage>
        <taxon>Eukaryota</taxon>
        <taxon>Metazoa</taxon>
        <taxon>Spiralia</taxon>
        <taxon>Lophotrochozoa</taxon>
        <taxon>Mollusca</taxon>
        <taxon>Bivalvia</taxon>
        <taxon>Autobranchia</taxon>
        <taxon>Pteriomorphia</taxon>
        <taxon>Mytilida</taxon>
        <taxon>Mytiloidea</taxon>
        <taxon>Mytilidae</taxon>
        <taxon>Mytilinae</taxon>
        <taxon>Mytilus</taxon>
    </lineage>
</organism>
<accession>A0A8S3RHW9</accession>
<comment type="similarity">
    <text evidence="2">Belongs to the CD225/Dispanin family.</text>
</comment>
<protein>
    <recommendedName>
        <fullName evidence="10">Proline-rich transmembrane protein 1-like</fullName>
    </recommendedName>
</protein>